<dbReference type="EMBL" id="KZ821219">
    <property type="protein sequence ID" value="PYH49241.1"/>
    <property type="molecule type" value="Genomic_DNA"/>
</dbReference>
<gene>
    <name evidence="3" type="ORF">BP01DRAFT_352768</name>
</gene>
<protein>
    <recommendedName>
        <fullName evidence="5">Restriction endonuclease type IV Mrr domain-containing protein</fullName>
    </recommendedName>
</protein>
<dbReference type="RefSeq" id="XP_025435223.1">
    <property type="nucleotide sequence ID" value="XM_025574011.1"/>
</dbReference>
<evidence type="ECO:0000313" key="4">
    <source>
        <dbReference type="Proteomes" id="UP000248349"/>
    </source>
</evidence>
<keyword evidence="2" id="KW-0496">Mitochondrion</keyword>
<dbReference type="OrthoDB" id="20734at2759"/>
<comment type="subcellular location">
    <subcellularLocation>
        <location evidence="1">Mitochondrion</location>
    </subcellularLocation>
</comment>
<evidence type="ECO:0000256" key="2">
    <source>
        <dbReference type="ARBA" id="ARBA00023128"/>
    </source>
</evidence>
<dbReference type="PANTHER" id="PTHR28133:SF1">
    <property type="entry name" value="REQUIRED FOR RESPIRATORY GROWTH PROTEIN 7, MITOCHONDRIAL"/>
    <property type="match status" value="1"/>
</dbReference>
<evidence type="ECO:0008006" key="5">
    <source>
        <dbReference type="Google" id="ProtNLM"/>
    </source>
</evidence>
<dbReference type="Proteomes" id="UP000248349">
    <property type="component" value="Unassembled WGS sequence"/>
</dbReference>
<dbReference type="AlphaFoldDB" id="A0A318ZNP2"/>
<keyword evidence="4" id="KW-1185">Reference proteome</keyword>
<dbReference type="InterPro" id="IPR018828">
    <property type="entry name" value="RRG7"/>
</dbReference>
<dbReference type="GO" id="GO:0005739">
    <property type="term" value="C:mitochondrion"/>
    <property type="evidence" value="ECO:0007669"/>
    <property type="project" value="UniProtKB-SubCell"/>
</dbReference>
<evidence type="ECO:0000313" key="3">
    <source>
        <dbReference type="EMBL" id="PYH49241.1"/>
    </source>
</evidence>
<reference evidence="3 4" key="1">
    <citation type="submission" date="2016-12" db="EMBL/GenBank/DDBJ databases">
        <title>The genomes of Aspergillus section Nigri reveals drivers in fungal speciation.</title>
        <authorList>
            <consortium name="DOE Joint Genome Institute"/>
            <person name="Vesth T.C."/>
            <person name="Nybo J."/>
            <person name="Theobald S."/>
            <person name="Brandl J."/>
            <person name="Frisvad J.C."/>
            <person name="Nielsen K.F."/>
            <person name="Lyhne E.K."/>
            <person name="Kogle M.E."/>
            <person name="Kuo A."/>
            <person name="Riley R."/>
            <person name="Clum A."/>
            <person name="Nolan M."/>
            <person name="Lipzen A."/>
            <person name="Salamov A."/>
            <person name="Henrissat B."/>
            <person name="Wiebenga A."/>
            <person name="De Vries R.P."/>
            <person name="Grigoriev I.V."/>
            <person name="Mortensen U.H."/>
            <person name="Andersen M.R."/>
            <person name="Baker S.E."/>
        </authorList>
    </citation>
    <scope>NUCLEOTIDE SEQUENCE [LARGE SCALE GENOMIC DNA]</scope>
    <source>
        <strain evidence="3 4">JOP 1030-1</strain>
    </source>
</reference>
<dbReference type="PANTHER" id="PTHR28133">
    <property type="entry name" value="REQUIRED FOR RESPIRATORY GROWTH PROTEIN 7, MITOCHONDRIAL"/>
    <property type="match status" value="1"/>
</dbReference>
<name>A0A318ZNP2_9EURO</name>
<organism evidence="3 4">
    <name type="scientific">Aspergillus saccharolyticus JOP 1030-1</name>
    <dbReference type="NCBI Taxonomy" id="1450539"/>
    <lineage>
        <taxon>Eukaryota</taxon>
        <taxon>Fungi</taxon>
        <taxon>Dikarya</taxon>
        <taxon>Ascomycota</taxon>
        <taxon>Pezizomycotina</taxon>
        <taxon>Eurotiomycetes</taxon>
        <taxon>Eurotiomycetidae</taxon>
        <taxon>Eurotiales</taxon>
        <taxon>Aspergillaceae</taxon>
        <taxon>Aspergillus</taxon>
        <taxon>Aspergillus subgen. Circumdati</taxon>
    </lineage>
</organism>
<accession>A0A318ZNP2</accession>
<dbReference type="Pfam" id="PF10356">
    <property type="entry name" value="RRG7"/>
    <property type="match status" value="2"/>
</dbReference>
<dbReference type="GeneID" id="37075239"/>
<evidence type="ECO:0000256" key="1">
    <source>
        <dbReference type="ARBA" id="ARBA00004173"/>
    </source>
</evidence>
<sequence length="369" mass="41208">MTTTTTTSTTTLSLFTRRVYHLPPPPLPKTKHSNRASFLDFARRHDLDRSSTVFVGNLYEYTVQADLRHAAALCLHRTGGRSDHGIDHLGTWHLPGHETPLHVAVQCKAHRRRVGPACIRELEGVLARRMPHTWRLAAHNPPRVGMLVNYREATAGVRTALQRSSLPLVYLMVDLRGTLRQALWNEAVEALGVAPLGVEVVHGLKEGEAEAEAEAPVNLPGKPEANGETELRKQLAWWEEEGEVIPSGGLPELHSGTHNSQTPPIRLTWDGQELPGMDEVEALMLRQEEKWWRLWNLWPEDQETKYEALSVIQSRFPEEKPLLWATGGVPSLLSEKDRAGLVRELEAMGLSRGVAEEQSQSQSQAPSPT</sequence>
<proteinExistence type="predicted"/>